<keyword evidence="1" id="KW-0812">Transmembrane</keyword>
<dbReference type="AlphaFoldDB" id="Q0AFZ9"/>
<sequence>MALLFERTYPFIFAAIFSFFWLQIGAPFPEKDSILSSTLTVSGIFVGFLATSKAILMSMRSPIIDDLKKSGYIHDLVSYIATAIWVNLLFCSLNITGFFIDTSKYYFSVLWIWVAVCSLFTFIRVTHIMLKIFKYG</sequence>
<gene>
    <name evidence="2" type="ordered locus">Neut_1488</name>
</gene>
<dbReference type="Proteomes" id="UP000001966">
    <property type="component" value="Chromosome"/>
</dbReference>
<feature type="transmembrane region" description="Helical" evidence="1">
    <location>
        <begin position="34"/>
        <end position="56"/>
    </location>
</feature>
<organism evidence="2 3">
    <name type="scientific">Nitrosomonas eutropha (strain DSM 101675 / C91 / Nm57)</name>
    <dbReference type="NCBI Taxonomy" id="335283"/>
    <lineage>
        <taxon>Bacteria</taxon>
        <taxon>Pseudomonadati</taxon>
        <taxon>Pseudomonadota</taxon>
        <taxon>Betaproteobacteria</taxon>
        <taxon>Nitrosomonadales</taxon>
        <taxon>Nitrosomonadaceae</taxon>
        <taxon>Nitrosomonas</taxon>
    </lineage>
</organism>
<keyword evidence="1" id="KW-0472">Membrane</keyword>
<evidence type="ECO:0000313" key="2">
    <source>
        <dbReference type="EMBL" id="ABI59733.1"/>
    </source>
</evidence>
<dbReference type="HOGENOM" id="CLU_1873240_0_0_4"/>
<dbReference type="RefSeq" id="WP_011634539.1">
    <property type="nucleotide sequence ID" value="NC_008344.1"/>
</dbReference>
<proteinExistence type="predicted"/>
<accession>Q0AFZ9</accession>
<dbReference type="KEGG" id="net:Neut_1488"/>
<feature type="transmembrane region" description="Helical" evidence="1">
    <location>
        <begin position="76"/>
        <end position="99"/>
    </location>
</feature>
<feature type="transmembrane region" description="Helical" evidence="1">
    <location>
        <begin position="105"/>
        <end position="125"/>
    </location>
</feature>
<evidence type="ECO:0000313" key="3">
    <source>
        <dbReference type="Proteomes" id="UP000001966"/>
    </source>
</evidence>
<name>Q0AFZ9_NITEC</name>
<protein>
    <submittedName>
        <fullName evidence="2">Uncharacterized protein</fullName>
    </submittedName>
</protein>
<dbReference type="EMBL" id="CP000450">
    <property type="protein sequence ID" value="ABI59733.1"/>
    <property type="molecule type" value="Genomic_DNA"/>
</dbReference>
<reference evidence="2 3" key="1">
    <citation type="journal article" date="2007" name="Environ. Microbiol.">
        <title>Whole-genome analysis of the ammonia-oxidizing bacterium, Nitrosomonas eutropha C91: implications for niche adaptation.</title>
        <authorList>
            <person name="Stein L.Y."/>
            <person name="Arp D.J."/>
            <person name="Berube P.M."/>
            <person name="Chain P.S."/>
            <person name="Hauser L."/>
            <person name="Jetten M.S."/>
            <person name="Klotz M.G."/>
            <person name="Larimer F.W."/>
            <person name="Norton J.M."/>
            <person name="Op den Camp H.J.M."/>
            <person name="Shin M."/>
            <person name="Wei X."/>
        </authorList>
    </citation>
    <scope>NUCLEOTIDE SEQUENCE [LARGE SCALE GENOMIC DNA]</scope>
    <source>
        <strain evidence="3">DSM 101675 / C91 / Nm57</strain>
    </source>
</reference>
<evidence type="ECO:0000256" key="1">
    <source>
        <dbReference type="SAM" id="Phobius"/>
    </source>
</evidence>
<feature type="transmembrane region" description="Helical" evidence="1">
    <location>
        <begin position="9"/>
        <end position="28"/>
    </location>
</feature>
<keyword evidence="1" id="KW-1133">Transmembrane helix</keyword>
<dbReference type="STRING" id="335283.Neut_1488"/>